<proteinExistence type="predicted"/>
<evidence type="ECO:0000313" key="1">
    <source>
        <dbReference type="EMBL" id="CAE0466242.1"/>
    </source>
</evidence>
<dbReference type="AlphaFoldDB" id="A0A7S3V9Y3"/>
<name>A0A7S3V9Y3_9STRA</name>
<accession>A0A7S3V9Y3</accession>
<sequence length="275" mass="30737">MFQFRIFIQMPLFSFFVSMVIQHVYVSHGLTFVDSKLKRTRVIIMRRDNMCHSNVSSQSRLRPNPNPTPTPTSLLLSTEKYHDNEYEGSSSDKDWMNAELTLLNSPTQPDSALDPLEVANICCRSLQLVDKPTPNAGLERCFPFFMWECRKAVTARKGGDTVERFCKFGVLSPALQPFMGADHIDIGDMTIIPAQPPIRGAIATLPIQIRASSLFSVAHMSGMGRNGVAEPQVIDMVMRLEQQRRPPNQGCWLVREIMDVRMAFAGDSGNAGVAS</sequence>
<gene>
    <name evidence="1" type="ORF">CDEB00056_LOCUS11094</name>
</gene>
<reference evidence="1" key="1">
    <citation type="submission" date="2021-01" db="EMBL/GenBank/DDBJ databases">
        <authorList>
            <person name="Corre E."/>
            <person name="Pelletier E."/>
            <person name="Niang G."/>
            <person name="Scheremetjew M."/>
            <person name="Finn R."/>
            <person name="Kale V."/>
            <person name="Holt S."/>
            <person name="Cochrane G."/>
            <person name="Meng A."/>
            <person name="Brown T."/>
            <person name="Cohen L."/>
        </authorList>
    </citation>
    <scope>NUCLEOTIDE SEQUENCE</scope>
    <source>
        <strain evidence="1">MM31A-1</strain>
    </source>
</reference>
<dbReference type="EMBL" id="HBIO01014337">
    <property type="protein sequence ID" value="CAE0466242.1"/>
    <property type="molecule type" value="Transcribed_RNA"/>
</dbReference>
<organism evidence="1">
    <name type="scientific">Chaetoceros debilis</name>
    <dbReference type="NCBI Taxonomy" id="122233"/>
    <lineage>
        <taxon>Eukaryota</taxon>
        <taxon>Sar</taxon>
        <taxon>Stramenopiles</taxon>
        <taxon>Ochrophyta</taxon>
        <taxon>Bacillariophyta</taxon>
        <taxon>Coscinodiscophyceae</taxon>
        <taxon>Chaetocerotophycidae</taxon>
        <taxon>Chaetocerotales</taxon>
        <taxon>Chaetocerotaceae</taxon>
        <taxon>Chaetoceros</taxon>
    </lineage>
</organism>
<protein>
    <submittedName>
        <fullName evidence="1">Uncharacterized protein</fullName>
    </submittedName>
</protein>